<feature type="transmembrane region" description="Helical" evidence="6">
    <location>
        <begin position="66"/>
        <end position="93"/>
    </location>
</feature>
<feature type="transmembrane region" description="Helical" evidence="6">
    <location>
        <begin position="164"/>
        <end position="182"/>
    </location>
</feature>
<evidence type="ECO:0000256" key="3">
    <source>
        <dbReference type="ARBA" id="ARBA00022989"/>
    </source>
</evidence>
<dbReference type="AlphaFoldDB" id="A0A836BPA5"/>
<evidence type="ECO:0000256" key="6">
    <source>
        <dbReference type="SAM" id="Phobius"/>
    </source>
</evidence>
<keyword evidence="3 6" id="KW-1133">Transmembrane helix</keyword>
<dbReference type="PANTHER" id="PTHR43701">
    <property type="entry name" value="MEMBRANE TRANSPORTER PROTEIN MJ0441-RELATED"/>
    <property type="match status" value="1"/>
</dbReference>
<evidence type="ECO:0000256" key="2">
    <source>
        <dbReference type="ARBA" id="ARBA00022692"/>
    </source>
</evidence>
<dbReference type="PANTHER" id="PTHR43701:SF2">
    <property type="entry name" value="MEMBRANE TRANSPORTER PROTEIN YJNA-RELATED"/>
    <property type="match status" value="1"/>
</dbReference>
<proteinExistence type="predicted"/>
<gene>
    <name evidence="7" type="ORF">HYH03_018648</name>
</gene>
<evidence type="ECO:0000313" key="8">
    <source>
        <dbReference type="Proteomes" id="UP000612055"/>
    </source>
</evidence>
<evidence type="ECO:0000313" key="7">
    <source>
        <dbReference type="EMBL" id="KAG2482413.1"/>
    </source>
</evidence>
<dbReference type="InterPro" id="IPR002781">
    <property type="entry name" value="TM_pro_TauE-like"/>
</dbReference>
<feature type="transmembrane region" description="Helical" evidence="6">
    <location>
        <begin position="105"/>
        <end position="126"/>
    </location>
</feature>
<comment type="subcellular location">
    <subcellularLocation>
        <location evidence="1">Membrane</location>
        <topology evidence="1">Multi-pass membrane protein</topology>
    </subcellularLocation>
</comment>
<keyword evidence="2 6" id="KW-0812">Transmembrane</keyword>
<keyword evidence="4 6" id="KW-0472">Membrane</keyword>
<dbReference type="OrthoDB" id="10265963at2759"/>
<name>A0A836BPA5_9CHLO</name>
<organism evidence="7 8">
    <name type="scientific">Edaphochlamys debaryana</name>
    <dbReference type="NCBI Taxonomy" id="47281"/>
    <lineage>
        <taxon>Eukaryota</taxon>
        <taxon>Viridiplantae</taxon>
        <taxon>Chlorophyta</taxon>
        <taxon>core chlorophytes</taxon>
        <taxon>Chlorophyceae</taxon>
        <taxon>CS clade</taxon>
        <taxon>Chlamydomonadales</taxon>
        <taxon>Chlamydomonadales incertae sedis</taxon>
        <taxon>Edaphochlamys</taxon>
    </lineage>
</organism>
<evidence type="ECO:0000256" key="1">
    <source>
        <dbReference type="ARBA" id="ARBA00004141"/>
    </source>
</evidence>
<evidence type="ECO:0000256" key="5">
    <source>
        <dbReference type="SAM" id="MobiDB-lite"/>
    </source>
</evidence>
<sequence length="393" mass="38106">MSARQRVVGLVSYGPLFRTVAGGGAAAAWAPPPGALTGIQAVQGTRSMGTALADVPPAVIAKARRLAVAVGAFAGVFGSFVGVGGGVIISPIIANACKAIPQRVISGTSLAAVATTGAAAGSVYYASGAVDPTSAAIIAASALATTPLGARATKAFDCASLRRLMAYWLFLVAPLVPLKSYLFKHHAGPAPGPAGAQAQAQAGPQGAAGSAAAGGSAGGTAEAAAGAKAVPGGEAAAEGAKEGQGGGRPVLKWRELRPTDGVLVVTGAVAGFASGLLGIGGGTIVTPLLTLATGLPQLSVLGTSLTAMVVPSLVGLAQHARLGNVDWRMAAGLAAGTFVGSSAGGRVALSLPDWALEWVFVCGMLFLGRKTLAGAGPAKKAAEVVAQAASKPA</sequence>
<evidence type="ECO:0000256" key="4">
    <source>
        <dbReference type="ARBA" id="ARBA00023136"/>
    </source>
</evidence>
<comment type="caution">
    <text evidence="7">The sequence shown here is derived from an EMBL/GenBank/DDBJ whole genome shotgun (WGS) entry which is preliminary data.</text>
</comment>
<dbReference type="GO" id="GO:0016020">
    <property type="term" value="C:membrane"/>
    <property type="evidence" value="ECO:0007669"/>
    <property type="project" value="UniProtKB-SubCell"/>
</dbReference>
<keyword evidence="8" id="KW-1185">Reference proteome</keyword>
<accession>A0A836BPA5</accession>
<feature type="region of interest" description="Disordered" evidence="5">
    <location>
        <begin position="193"/>
        <end position="214"/>
    </location>
</feature>
<dbReference type="Proteomes" id="UP000612055">
    <property type="component" value="Unassembled WGS sequence"/>
</dbReference>
<protein>
    <submittedName>
        <fullName evidence="7">Uncharacterized protein</fullName>
    </submittedName>
</protein>
<dbReference type="EMBL" id="JAEHOE010000224">
    <property type="protein sequence ID" value="KAG2482413.1"/>
    <property type="molecule type" value="Genomic_DNA"/>
</dbReference>
<reference evidence="7" key="1">
    <citation type="journal article" date="2020" name="bioRxiv">
        <title>Comparative genomics of Chlamydomonas.</title>
        <authorList>
            <person name="Craig R.J."/>
            <person name="Hasan A.R."/>
            <person name="Ness R.W."/>
            <person name="Keightley P.D."/>
        </authorList>
    </citation>
    <scope>NUCLEOTIDE SEQUENCE</scope>
    <source>
        <strain evidence="7">CCAP 11/70</strain>
    </source>
</reference>
<dbReference type="InterPro" id="IPR051598">
    <property type="entry name" value="TSUP/Inactive_protease-like"/>
</dbReference>
<feature type="transmembrane region" description="Helical" evidence="6">
    <location>
        <begin position="298"/>
        <end position="317"/>
    </location>
</feature>
<feature type="transmembrane region" description="Helical" evidence="6">
    <location>
        <begin position="262"/>
        <end position="286"/>
    </location>
</feature>
<dbReference type="Pfam" id="PF01925">
    <property type="entry name" value="TauE"/>
    <property type="match status" value="2"/>
</dbReference>